<accession>A0A8S9KW52</accession>
<dbReference type="Proteomes" id="UP000712281">
    <property type="component" value="Unassembled WGS sequence"/>
</dbReference>
<evidence type="ECO:0000313" key="1">
    <source>
        <dbReference type="EMBL" id="KAF2599900.1"/>
    </source>
</evidence>
<comment type="caution">
    <text evidence="1">The sequence shown here is derived from an EMBL/GenBank/DDBJ whole genome shotgun (WGS) entry which is preliminary data.</text>
</comment>
<dbReference type="EMBL" id="QGKW02000717">
    <property type="protein sequence ID" value="KAF2599900.1"/>
    <property type="molecule type" value="Genomic_DNA"/>
</dbReference>
<organism evidence="1 2">
    <name type="scientific">Brassica cretica</name>
    <name type="common">Mustard</name>
    <dbReference type="NCBI Taxonomy" id="69181"/>
    <lineage>
        <taxon>Eukaryota</taxon>
        <taxon>Viridiplantae</taxon>
        <taxon>Streptophyta</taxon>
        <taxon>Embryophyta</taxon>
        <taxon>Tracheophyta</taxon>
        <taxon>Spermatophyta</taxon>
        <taxon>Magnoliopsida</taxon>
        <taxon>eudicotyledons</taxon>
        <taxon>Gunneridae</taxon>
        <taxon>Pentapetalae</taxon>
        <taxon>rosids</taxon>
        <taxon>malvids</taxon>
        <taxon>Brassicales</taxon>
        <taxon>Brassicaceae</taxon>
        <taxon>Brassiceae</taxon>
        <taxon>Brassica</taxon>
    </lineage>
</organism>
<gene>
    <name evidence="1" type="ORF">F2Q68_00010574</name>
</gene>
<evidence type="ECO:0000313" key="2">
    <source>
        <dbReference type="Proteomes" id="UP000712281"/>
    </source>
</evidence>
<proteinExistence type="predicted"/>
<dbReference type="AlphaFoldDB" id="A0A8S9KW52"/>
<protein>
    <submittedName>
        <fullName evidence="1">Uncharacterized protein</fullName>
    </submittedName>
</protein>
<sequence>MVRTAGNTSPWDDSTMLTLVARFDAGITYESLLVPTCSRSQPGITFLQSLVPTGSGLHCKAGPCNLRI</sequence>
<reference evidence="1" key="1">
    <citation type="submission" date="2019-12" db="EMBL/GenBank/DDBJ databases">
        <title>Genome sequencing and annotation of Brassica cretica.</title>
        <authorList>
            <person name="Studholme D.J."/>
            <person name="Sarris P.F."/>
        </authorList>
    </citation>
    <scope>NUCLEOTIDE SEQUENCE</scope>
    <source>
        <strain evidence="1">PFS-001/15</strain>
        <tissue evidence="1">Leaf</tissue>
    </source>
</reference>
<name>A0A8S9KW52_BRACR</name>